<protein>
    <submittedName>
        <fullName evidence="9">Multidrug RND transporter</fullName>
    </submittedName>
</protein>
<dbReference type="InterPro" id="IPR004869">
    <property type="entry name" value="MMPL_dom"/>
</dbReference>
<feature type="compositionally biased region" description="Gly residues" evidence="6">
    <location>
        <begin position="881"/>
        <end position="893"/>
    </location>
</feature>
<keyword evidence="5 7" id="KW-0472">Membrane</keyword>
<feature type="transmembrane region" description="Helical" evidence="7">
    <location>
        <begin position="408"/>
        <end position="427"/>
    </location>
</feature>
<dbReference type="InterPro" id="IPR050545">
    <property type="entry name" value="Mycobact_MmpL"/>
</dbReference>
<accession>A0A095Y1T1</accession>
<evidence type="ECO:0000256" key="3">
    <source>
        <dbReference type="ARBA" id="ARBA00022692"/>
    </source>
</evidence>
<keyword evidence="4 7" id="KW-1133">Transmembrane helix</keyword>
<feature type="transmembrane region" description="Helical" evidence="7">
    <location>
        <begin position="308"/>
        <end position="331"/>
    </location>
</feature>
<keyword evidence="2" id="KW-1003">Cell membrane</keyword>
<sequence>MAKVLFNLGRWSYLHKWTVIIAWVLILCGVGGAAGAFQKGFDDQFSIPGMPSSIASHMIEDKFPNEINPIREQTVYVVFAAPEGEKLEDPGNMEAADAVVASIKDNIDQLTADQMLVNPVRLNPELQRTIIDVGTSSGLPENVAKADAHALRMLSEDGRYGISQFAFDVRVPKDITPENRQALFDAMQIGRDAGLQVEAMGPGMMDPVAVSATSEIIGISVAAAVLIVTFGSLVAAGLPLITAVVGIAIGSLLVVFMTSFTTVNSITPVLAVMIGLAVGIDYALFILSRYRSERGRGLTRADAVGMATGTAGSSVVFAGLTVIVALAALVLAKVPFLSLMGISAAITVGIAVIISLTLLPALMALFGEKIFAVKIPGIAGNPLKGSRRPLFGGKTMGRRWVEAIHKSPGLFLVGAVGILVALSVPAANLQLALPSDSTSPYGSTQRNAIELAAEGFGPGRNAQMLIIADADDVNPNAAVLQPVARGLMSGDPSMSPEDAARKAAFSYALDHFKNNVDVEHVQMIGMNEDGTGVQMMLTPKAGPLDSETGSLIAALRAQQNQIEEATGLVTGVTGLIPIEQDITQRLSDAMPVYLSVVIGLAIVLLLLVFRSLVVPLTAGLGFLLSVGAAFGVTVLFWQEGLWDLVHTPGPLVSFIPIFMIGVTFGLAMDYQVFLVSRMREHYTHSKGVSRPGSRYNAVEESVVEGFSLGARVVTAAAIIMIAVFVAFIGQPLAFVKVFGFALGAAVLFDAFLVRMTLIPASMFLLGRATWWMPKWLDRILPSVDVEGSALESKADELAAAGKAEREAAASSLDDGSSDSGAAKGRKRRKGRKGGKNGKDAKGAKGAEAAKARADRAAEKGRSGRVERPAEERAESRASVGSGAGAGVLGGGSVIGGAAAAALSPTFRDPARSTDDEATTEFPLVDAELVEEPKGRTIRGPEVPATPKPESQPEPHRTPFSSPYAERRLKREEERAARLKREAEEKEEKAAAERNAQRVSWPPQQPAEPAKPAAPAEPADDSISVQDLIKREGGRSRPRRRRALWDPRDYDELDGDD</sequence>
<feature type="compositionally biased region" description="Basic and acidic residues" evidence="6">
    <location>
        <begin position="836"/>
        <end position="875"/>
    </location>
</feature>
<dbReference type="PANTHER" id="PTHR33406">
    <property type="entry name" value="MEMBRANE PROTEIN MJ1562-RELATED"/>
    <property type="match status" value="1"/>
</dbReference>
<organism evidence="9 10">
    <name type="scientific">Corynebacterium freneyi DNF00450</name>
    <dbReference type="NCBI Taxonomy" id="1287475"/>
    <lineage>
        <taxon>Bacteria</taxon>
        <taxon>Bacillati</taxon>
        <taxon>Actinomycetota</taxon>
        <taxon>Actinomycetes</taxon>
        <taxon>Mycobacteriales</taxon>
        <taxon>Corynebacteriaceae</taxon>
        <taxon>Corynebacterium</taxon>
    </lineage>
</organism>
<feature type="transmembrane region" description="Helical" evidence="7">
    <location>
        <begin position="616"/>
        <end position="637"/>
    </location>
</feature>
<evidence type="ECO:0000313" key="10">
    <source>
        <dbReference type="Proteomes" id="UP000029548"/>
    </source>
</evidence>
<evidence type="ECO:0000256" key="6">
    <source>
        <dbReference type="SAM" id="MobiDB-lite"/>
    </source>
</evidence>
<dbReference type="Gene3D" id="1.20.1640.10">
    <property type="entry name" value="Multidrug efflux transporter AcrB transmembrane domain"/>
    <property type="match status" value="2"/>
</dbReference>
<dbReference type="EMBL" id="JRNE01000058">
    <property type="protein sequence ID" value="KGF16218.1"/>
    <property type="molecule type" value="Genomic_DNA"/>
</dbReference>
<feature type="region of interest" description="Disordered" evidence="6">
    <location>
        <begin position="808"/>
        <end position="893"/>
    </location>
</feature>
<name>A0A095Y1T1_9CORY</name>
<dbReference type="AlphaFoldDB" id="A0A095Y1T1"/>
<feature type="transmembrane region" description="Helical" evidence="7">
    <location>
        <begin position="240"/>
        <end position="260"/>
    </location>
</feature>
<dbReference type="PROSITE" id="PS50156">
    <property type="entry name" value="SSD"/>
    <property type="match status" value="1"/>
</dbReference>
<dbReference type="Pfam" id="PF03176">
    <property type="entry name" value="MMPL"/>
    <property type="match status" value="2"/>
</dbReference>
<proteinExistence type="predicted"/>
<evidence type="ECO:0000256" key="1">
    <source>
        <dbReference type="ARBA" id="ARBA00004651"/>
    </source>
</evidence>
<dbReference type="Proteomes" id="UP000029548">
    <property type="component" value="Unassembled WGS sequence"/>
</dbReference>
<feature type="transmembrane region" description="Helical" evidence="7">
    <location>
        <begin position="337"/>
        <end position="366"/>
    </location>
</feature>
<feature type="transmembrane region" description="Helical" evidence="7">
    <location>
        <begin position="649"/>
        <end position="670"/>
    </location>
</feature>
<dbReference type="eggNOG" id="COG2409">
    <property type="taxonomic scope" value="Bacteria"/>
</dbReference>
<feature type="transmembrane region" description="Helical" evidence="7">
    <location>
        <begin position="740"/>
        <end position="765"/>
    </location>
</feature>
<feature type="transmembrane region" description="Helical" evidence="7">
    <location>
        <begin position="216"/>
        <end position="235"/>
    </location>
</feature>
<evidence type="ECO:0000313" key="9">
    <source>
        <dbReference type="EMBL" id="KGF16218.1"/>
    </source>
</evidence>
<dbReference type="RefSeq" id="WP_035122672.1">
    <property type="nucleotide sequence ID" value="NZ_JRNE01000058.1"/>
</dbReference>
<reference evidence="9 10" key="1">
    <citation type="submission" date="2014-07" db="EMBL/GenBank/DDBJ databases">
        <authorList>
            <person name="McCorrison J."/>
            <person name="Sanka R."/>
            <person name="Torralba M."/>
            <person name="Gillis M."/>
            <person name="Haft D.H."/>
            <person name="Methe B."/>
            <person name="Sutton G."/>
            <person name="Nelson K.E."/>
        </authorList>
    </citation>
    <scope>NUCLEOTIDE SEQUENCE [LARGE SCALE GENOMIC DNA]</scope>
    <source>
        <strain evidence="9 10">DNF00450</strain>
    </source>
</reference>
<evidence type="ECO:0000256" key="7">
    <source>
        <dbReference type="SAM" id="Phobius"/>
    </source>
</evidence>
<keyword evidence="3 7" id="KW-0812">Transmembrane</keyword>
<feature type="transmembrane region" description="Helical" evidence="7">
    <location>
        <begin position="708"/>
        <end position="728"/>
    </location>
</feature>
<feature type="compositionally biased region" description="Low complexity" evidence="6">
    <location>
        <begin position="1006"/>
        <end position="1016"/>
    </location>
</feature>
<feature type="compositionally biased region" description="Low complexity" evidence="6">
    <location>
        <begin position="808"/>
        <end position="822"/>
    </location>
</feature>
<evidence type="ECO:0000256" key="5">
    <source>
        <dbReference type="ARBA" id="ARBA00023136"/>
    </source>
</evidence>
<feature type="compositionally biased region" description="Basic residues" evidence="6">
    <location>
        <begin position="823"/>
        <end position="835"/>
    </location>
</feature>
<feature type="region of interest" description="Disordered" evidence="6">
    <location>
        <begin position="905"/>
        <end position="1056"/>
    </location>
</feature>
<dbReference type="SUPFAM" id="SSF82866">
    <property type="entry name" value="Multidrug efflux transporter AcrB transmembrane domain"/>
    <property type="match status" value="2"/>
</dbReference>
<evidence type="ECO:0000256" key="2">
    <source>
        <dbReference type="ARBA" id="ARBA00022475"/>
    </source>
</evidence>
<feature type="domain" description="SSD" evidence="8">
    <location>
        <begin position="233"/>
        <end position="365"/>
    </location>
</feature>
<gene>
    <name evidence="9" type="ORF">HMPREF1650_08975</name>
</gene>
<dbReference type="GO" id="GO:0005886">
    <property type="term" value="C:plasma membrane"/>
    <property type="evidence" value="ECO:0007669"/>
    <property type="project" value="UniProtKB-SubCell"/>
</dbReference>
<feature type="transmembrane region" description="Helical" evidence="7">
    <location>
        <begin position="266"/>
        <end position="287"/>
    </location>
</feature>
<evidence type="ECO:0000259" key="8">
    <source>
        <dbReference type="PROSITE" id="PS50156"/>
    </source>
</evidence>
<comment type="caution">
    <text evidence="9">The sequence shown here is derived from an EMBL/GenBank/DDBJ whole genome shotgun (WGS) entry which is preliminary data.</text>
</comment>
<comment type="subcellular location">
    <subcellularLocation>
        <location evidence="1">Cell membrane</location>
        <topology evidence="1">Multi-pass membrane protein</topology>
    </subcellularLocation>
</comment>
<evidence type="ECO:0000256" key="4">
    <source>
        <dbReference type="ARBA" id="ARBA00022989"/>
    </source>
</evidence>
<feature type="compositionally biased region" description="Basic and acidic residues" evidence="6">
    <location>
        <begin position="964"/>
        <end position="995"/>
    </location>
</feature>
<feature type="transmembrane region" description="Helical" evidence="7">
    <location>
        <begin position="590"/>
        <end position="609"/>
    </location>
</feature>
<dbReference type="PANTHER" id="PTHR33406:SF13">
    <property type="entry name" value="MEMBRANE PROTEIN YDFJ"/>
    <property type="match status" value="1"/>
</dbReference>
<dbReference type="InterPro" id="IPR000731">
    <property type="entry name" value="SSD"/>
</dbReference>